<keyword evidence="4" id="KW-0949">S-adenosyl-L-methionine</keyword>
<dbReference type="RefSeq" id="WP_394821768.1">
    <property type="nucleotide sequence ID" value="NZ_CP089984.1"/>
</dbReference>
<gene>
    <name evidence="5" type="ORF">LZC94_30390</name>
</gene>
<dbReference type="EC" id="2.1.1.-" evidence="4"/>
<evidence type="ECO:0000256" key="3">
    <source>
        <dbReference type="ARBA" id="ARBA00022679"/>
    </source>
</evidence>
<proteinExistence type="inferred from homology"/>
<dbReference type="InterPro" id="IPR011610">
    <property type="entry name" value="SAM_mthyl_Trfase_ML2640-like"/>
</dbReference>
<evidence type="ECO:0000256" key="1">
    <source>
        <dbReference type="ARBA" id="ARBA00008138"/>
    </source>
</evidence>
<evidence type="ECO:0000313" key="6">
    <source>
        <dbReference type="Proteomes" id="UP001370348"/>
    </source>
</evidence>
<evidence type="ECO:0000256" key="4">
    <source>
        <dbReference type="RuleBase" id="RU362030"/>
    </source>
</evidence>
<dbReference type="Proteomes" id="UP001370348">
    <property type="component" value="Chromosome"/>
</dbReference>
<dbReference type="NCBIfam" id="TIGR00027">
    <property type="entry name" value="mthyl_TIGR00027"/>
    <property type="match status" value="1"/>
</dbReference>
<dbReference type="SUPFAM" id="SSF53335">
    <property type="entry name" value="S-adenosyl-L-methionine-dependent methyltransferases"/>
    <property type="match status" value="1"/>
</dbReference>
<dbReference type="InterPro" id="IPR007213">
    <property type="entry name" value="Ppm1/Ppm2/Tcmp"/>
</dbReference>
<dbReference type="InterPro" id="IPR029063">
    <property type="entry name" value="SAM-dependent_MTases_sf"/>
</dbReference>
<keyword evidence="6" id="KW-1185">Reference proteome</keyword>
<name>A0ABZ2LSK8_9BACT</name>
<dbReference type="GO" id="GO:0032259">
    <property type="term" value="P:methylation"/>
    <property type="evidence" value="ECO:0007669"/>
    <property type="project" value="UniProtKB-KW"/>
</dbReference>
<comment type="similarity">
    <text evidence="1 4">Belongs to the UPF0677 family.</text>
</comment>
<comment type="function">
    <text evidence="4">Exhibits S-adenosyl-L-methionine-dependent methyltransferase activity.</text>
</comment>
<sequence length="281" mass="31300">MFATELKLSKKLLPIETTALTVAYHRALESVRPDRLFEDPFAALFVAIAGDAALSAAKLLFASTDYFAIRTRFFDDFLSKSCRSGCRQVVLLASGLDARAFRLPFPAGVRLFEVELQTMLLFKESVLSIARARPRCDRHLVSADLRNDWQSSLVQAGFRDVPTVWLIEGLLYFLTNEDTDRLLRDITELSPSGSAIGFDHVNEATLQAIAPIADGMARRGVGWRSAVEHPAPWLRDLGWTASVHPHGQVAERYGRPFEQLDCPAGIEPVTWLVEARRSGQT</sequence>
<protein>
    <recommendedName>
        <fullName evidence="4">S-adenosyl-L-methionine-dependent methyltransferase</fullName>
        <ecNumber evidence="4">2.1.1.-</ecNumber>
    </recommendedName>
</protein>
<organism evidence="5 6">
    <name type="scientific">Pendulispora albinea</name>
    <dbReference type="NCBI Taxonomy" id="2741071"/>
    <lineage>
        <taxon>Bacteria</taxon>
        <taxon>Pseudomonadati</taxon>
        <taxon>Myxococcota</taxon>
        <taxon>Myxococcia</taxon>
        <taxon>Myxococcales</taxon>
        <taxon>Sorangiineae</taxon>
        <taxon>Pendulisporaceae</taxon>
        <taxon>Pendulispora</taxon>
    </lineage>
</organism>
<keyword evidence="2 4" id="KW-0489">Methyltransferase</keyword>
<dbReference type="Pfam" id="PF04072">
    <property type="entry name" value="LCM"/>
    <property type="match status" value="1"/>
</dbReference>
<dbReference type="EMBL" id="CP089984">
    <property type="protein sequence ID" value="WXB12150.1"/>
    <property type="molecule type" value="Genomic_DNA"/>
</dbReference>
<dbReference type="PANTHER" id="PTHR43619:SF2">
    <property type="entry name" value="S-ADENOSYL-L-METHIONINE-DEPENDENT METHYLTRANSFERASES SUPERFAMILY PROTEIN"/>
    <property type="match status" value="1"/>
</dbReference>
<evidence type="ECO:0000313" key="5">
    <source>
        <dbReference type="EMBL" id="WXB12150.1"/>
    </source>
</evidence>
<evidence type="ECO:0000256" key="2">
    <source>
        <dbReference type="ARBA" id="ARBA00022603"/>
    </source>
</evidence>
<accession>A0ABZ2LSK8</accession>
<dbReference type="GO" id="GO:0008168">
    <property type="term" value="F:methyltransferase activity"/>
    <property type="evidence" value="ECO:0007669"/>
    <property type="project" value="UniProtKB-KW"/>
</dbReference>
<keyword evidence="3 5" id="KW-0808">Transferase</keyword>
<reference evidence="5 6" key="1">
    <citation type="submission" date="2021-12" db="EMBL/GenBank/DDBJ databases">
        <title>Discovery of the Pendulisporaceae a myxobacterial family with distinct sporulation behavior and unique specialized metabolism.</title>
        <authorList>
            <person name="Garcia R."/>
            <person name="Popoff A."/>
            <person name="Bader C.D."/>
            <person name="Loehr J."/>
            <person name="Walesch S."/>
            <person name="Walt C."/>
            <person name="Boldt J."/>
            <person name="Bunk B."/>
            <person name="Haeckl F.J.F.P.J."/>
            <person name="Gunesch A.P."/>
            <person name="Birkelbach J."/>
            <person name="Nuebel U."/>
            <person name="Pietschmann T."/>
            <person name="Bach T."/>
            <person name="Mueller R."/>
        </authorList>
    </citation>
    <scope>NUCLEOTIDE SEQUENCE [LARGE SCALE GENOMIC DNA]</scope>
    <source>
        <strain evidence="5 6">MSr11954</strain>
    </source>
</reference>
<dbReference type="Gene3D" id="3.40.50.150">
    <property type="entry name" value="Vaccinia Virus protein VP39"/>
    <property type="match status" value="1"/>
</dbReference>
<dbReference type="PANTHER" id="PTHR43619">
    <property type="entry name" value="S-ADENOSYL-L-METHIONINE-DEPENDENT METHYLTRANSFERASE YKTD-RELATED"/>
    <property type="match status" value="1"/>
</dbReference>